<feature type="compositionally biased region" description="Low complexity" evidence="1">
    <location>
        <begin position="574"/>
        <end position="584"/>
    </location>
</feature>
<dbReference type="OrthoDB" id="5426270at2759"/>
<feature type="compositionally biased region" description="Polar residues" evidence="1">
    <location>
        <begin position="54"/>
        <end position="68"/>
    </location>
</feature>
<reference evidence="3 4" key="1">
    <citation type="journal article" date="2018" name="Nat. Ecol. Evol.">
        <title>Pezizomycetes genomes reveal the molecular basis of ectomycorrhizal truffle lifestyle.</title>
        <authorList>
            <person name="Murat C."/>
            <person name="Payen T."/>
            <person name="Noel B."/>
            <person name="Kuo A."/>
            <person name="Morin E."/>
            <person name="Chen J."/>
            <person name="Kohler A."/>
            <person name="Krizsan K."/>
            <person name="Balestrini R."/>
            <person name="Da Silva C."/>
            <person name="Montanini B."/>
            <person name="Hainaut M."/>
            <person name="Levati E."/>
            <person name="Barry K.W."/>
            <person name="Belfiori B."/>
            <person name="Cichocki N."/>
            <person name="Clum A."/>
            <person name="Dockter R.B."/>
            <person name="Fauchery L."/>
            <person name="Guy J."/>
            <person name="Iotti M."/>
            <person name="Le Tacon F."/>
            <person name="Lindquist E.A."/>
            <person name="Lipzen A."/>
            <person name="Malagnac F."/>
            <person name="Mello A."/>
            <person name="Molinier V."/>
            <person name="Miyauchi S."/>
            <person name="Poulain J."/>
            <person name="Riccioni C."/>
            <person name="Rubini A."/>
            <person name="Sitrit Y."/>
            <person name="Splivallo R."/>
            <person name="Traeger S."/>
            <person name="Wang M."/>
            <person name="Zifcakova L."/>
            <person name="Wipf D."/>
            <person name="Zambonelli A."/>
            <person name="Paolocci F."/>
            <person name="Nowrousian M."/>
            <person name="Ottonello S."/>
            <person name="Baldrian P."/>
            <person name="Spatafora J.W."/>
            <person name="Henrissat B."/>
            <person name="Nagy L.G."/>
            <person name="Aury J.M."/>
            <person name="Wincker P."/>
            <person name="Grigoriev I.V."/>
            <person name="Bonfante P."/>
            <person name="Martin F.M."/>
        </authorList>
    </citation>
    <scope>NUCLEOTIDE SEQUENCE [LARGE SCALE GENOMIC DNA]</scope>
    <source>
        <strain evidence="3 4">ATCC MYA-4762</strain>
    </source>
</reference>
<keyword evidence="2" id="KW-1133">Transmembrane helix</keyword>
<proteinExistence type="predicted"/>
<dbReference type="InParanoid" id="A0A3N4LZ78"/>
<keyword evidence="2" id="KW-0812">Transmembrane</keyword>
<accession>A0A3N4LZ78</accession>
<dbReference type="Proteomes" id="UP000267821">
    <property type="component" value="Unassembled WGS sequence"/>
</dbReference>
<evidence type="ECO:0000313" key="4">
    <source>
        <dbReference type="Proteomes" id="UP000267821"/>
    </source>
</evidence>
<sequence>MSNPDHFSIIILLSLLIPGGLLGLLLILWWFRILDRPRVLRIIRSNQQYATTSTSTSGKIHSRTTIPDTKQGRAKRWSFTRGGFSHGDLESGMSVGGGGEGGGFTGGGLRRKGGEETSGRVPVAVAGGRGKGYGWEEKGEIESTSLSGSSGNSFAGEYRQGTLAASGEKEKEGKKKERRASITSAILASKKKKKRKERGAKGIGIGTETGGRARGSSKKSKRHQMGILGSSIDADISNRISTKAVVGTAGTRVDRSNSGRRNAARGSGLQALNSQNLQNLSSLERRYSRGSKRGSVGIGNLGSGGYGLRMAAMIDSIRNSGSTGITGTGGTTSMRNSGGSGGMNAGGGLRDSIISVGRGDMGMGMINLGSVRNSGGSGGMGNSILETADDPQDPDRYGPWYERPAFGAGESAAPGQGGPQDLIPTIPVPIPDAPRPGDFSASNRTSSNIAAALAAGGSSNRLSNSAAALALASNRTSSNVGIPLNSPGAGGQMSPLPPPSHTFPPIPNPIDPAAPKYSGAPLPPPTIPAAAAGRERGDSIVRDSALSRDFLFPTAETPPPPPHIVPAIPPPAAVPRATVTPPAAGSARSNYGDDFKGFGKFPVPEKAKLRERDSEESSVD</sequence>
<feature type="region of interest" description="Disordered" evidence="1">
    <location>
        <begin position="551"/>
        <end position="620"/>
    </location>
</feature>
<evidence type="ECO:0000256" key="2">
    <source>
        <dbReference type="SAM" id="Phobius"/>
    </source>
</evidence>
<feature type="compositionally biased region" description="Basic and acidic residues" evidence="1">
    <location>
        <begin position="591"/>
        <end position="620"/>
    </location>
</feature>
<feature type="compositionally biased region" description="Pro residues" evidence="1">
    <location>
        <begin position="495"/>
        <end position="512"/>
    </location>
</feature>
<gene>
    <name evidence="3" type="ORF">L211DRAFT_68127</name>
</gene>
<keyword evidence="4" id="KW-1185">Reference proteome</keyword>
<dbReference type="EMBL" id="ML121536">
    <property type="protein sequence ID" value="RPB25981.1"/>
    <property type="molecule type" value="Genomic_DNA"/>
</dbReference>
<protein>
    <submittedName>
        <fullName evidence="3">Uncharacterized protein</fullName>
    </submittedName>
</protein>
<feature type="transmembrane region" description="Helical" evidence="2">
    <location>
        <begin position="6"/>
        <end position="31"/>
    </location>
</feature>
<evidence type="ECO:0000256" key="1">
    <source>
        <dbReference type="SAM" id="MobiDB-lite"/>
    </source>
</evidence>
<feature type="region of interest" description="Disordered" evidence="1">
    <location>
        <begin position="54"/>
        <end position="74"/>
    </location>
</feature>
<organism evidence="3 4">
    <name type="scientific">Terfezia boudieri ATCC MYA-4762</name>
    <dbReference type="NCBI Taxonomy" id="1051890"/>
    <lineage>
        <taxon>Eukaryota</taxon>
        <taxon>Fungi</taxon>
        <taxon>Dikarya</taxon>
        <taxon>Ascomycota</taxon>
        <taxon>Pezizomycotina</taxon>
        <taxon>Pezizomycetes</taxon>
        <taxon>Pezizales</taxon>
        <taxon>Pezizaceae</taxon>
        <taxon>Terfezia</taxon>
    </lineage>
</organism>
<feature type="compositionally biased region" description="Gly residues" evidence="1">
    <location>
        <begin position="201"/>
        <end position="213"/>
    </location>
</feature>
<evidence type="ECO:0000313" key="3">
    <source>
        <dbReference type="EMBL" id="RPB25981.1"/>
    </source>
</evidence>
<dbReference type="AlphaFoldDB" id="A0A3N4LZ78"/>
<feature type="compositionally biased region" description="Low complexity" evidence="1">
    <location>
        <begin position="143"/>
        <end position="156"/>
    </location>
</feature>
<keyword evidence="2" id="KW-0472">Membrane</keyword>
<name>A0A3N4LZ78_9PEZI</name>
<feature type="compositionally biased region" description="Basic residues" evidence="1">
    <location>
        <begin position="215"/>
        <end position="224"/>
    </location>
</feature>
<feature type="region of interest" description="Disordered" evidence="1">
    <location>
        <begin position="247"/>
        <end position="267"/>
    </location>
</feature>
<feature type="compositionally biased region" description="Pro residues" evidence="1">
    <location>
        <begin position="556"/>
        <end position="573"/>
    </location>
</feature>
<feature type="compositionally biased region" description="Basic residues" evidence="1">
    <location>
        <begin position="189"/>
        <end position="198"/>
    </location>
</feature>
<feature type="region of interest" description="Disordered" evidence="1">
    <location>
        <begin position="323"/>
        <end position="346"/>
    </location>
</feature>
<feature type="region of interest" description="Disordered" evidence="1">
    <location>
        <begin position="483"/>
        <end position="537"/>
    </location>
</feature>
<feature type="region of interest" description="Disordered" evidence="1">
    <location>
        <begin position="105"/>
        <end position="224"/>
    </location>
</feature>